<gene>
    <name evidence="1" type="ORF">Pan97_01580</name>
</gene>
<protein>
    <submittedName>
        <fullName evidence="1">Uncharacterized protein</fullName>
    </submittedName>
</protein>
<organism evidence="1 2">
    <name type="scientific">Bremerella volcania</name>
    <dbReference type="NCBI Taxonomy" id="2527984"/>
    <lineage>
        <taxon>Bacteria</taxon>
        <taxon>Pseudomonadati</taxon>
        <taxon>Planctomycetota</taxon>
        <taxon>Planctomycetia</taxon>
        <taxon>Pirellulales</taxon>
        <taxon>Pirellulaceae</taxon>
        <taxon>Bremerella</taxon>
    </lineage>
</organism>
<name>A0A518C1T4_9BACT</name>
<sequence>MGHSSGELIEGAHVPLKDKDLKVFARELKNLMVIEYCC</sequence>
<evidence type="ECO:0000313" key="2">
    <source>
        <dbReference type="Proteomes" id="UP000318626"/>
    </source>
</evidence>
<accession>A0A518C1T4</accession>
<dbReference type="KEGG" id="bvo:Pan97_01580"/>
<dbReference type="Proteomes" id="UP000318626">
    <property type="component" value="Chromosome"/>
</dbReference>
<dbReference type="EMBL" id="CP036289">
    <property type="protein sequence ID" value="QDU73191.1"/>
    <property type="molecule type" value="Genomic_DNA"/>
</dbReference>
<keyword evidence="2" id="KW-1185">Reference proteome</keyword>
<reference evidence="2" key="1">
    <citation type="submission" date="2019-02" db="EMBL/GenBank/DDBJ databases">
        <title>Deep-cultivation of Planctomycetes and their phenomic and genomic characterization uncovers novel biology.</title>
        <authorList>
            <person name="Wiegand S."/>
            <person name="Jogler M."/>
            <person name="Boedeker C."/>
            <person name="Pinto D."/>
            <person name="Vollmers J."/>
            <person name="Rivas-Marin E."/>
            <person name="Kohn T."/>
            <person name="Peeters S.H."/>
            <person name="Heuer A."/>
            <person name="Rast P."/>
            <person name="Oberbeckmann S."/>
            <person name="Bunk B."/>
            <person name="Jeske O."/>
            <person name="Meyerdierks A."/>
            <person name="Storesund J.E."/>
            <person name="Kallscheuer N."/>
            <person name="Luecker S."/>
            <person name="Lage O.M."/>
            <person name="Pohl T."/>
            <person name="Merkel B.J."/>
            <person name="Hornburger P."/>
            <person name="Mueller R.-W."/>
            <person name="Bruemmer F."/>
            <person name="Labrenz M."/>
            <person name="Spormann A.M."/>
            <person name="Op den Camp H."/>
            <person name="Overmann J."/>
            <person name="Amann R."/>
            <person name="Jetten M.S.M."/>
            <person name="Mascher T."/>
            <person name="Medema M.H."/>
            <person name="Devos D.P."/>
            <person name="Kaster A.-K."/>
            <person name="Ovreas L."/>
            <person name="Rohde M."/>
            <person name="Galperin M.Y."/>
            <person name="Jogler C."/>
        </authorList>
    </citation>
    <scope>NUCLEOTIDE SEQUENCE [LARGE SCALE GENOMIC DNA]</scope>
    <source>
        <strain evidence="2">Pan97</strain>
    </source>
</reference>
<evidence type="ECO:0000313" key="1">
    <source>
        <dbReference type="EMBL" id="QDU73191.1"/>
    </source>
</evidence>
<proteinExistence type="predicted"/>
<dbReference type="AlphaFoldDB" id="A0A518C1T4"/>